<gene>
    <name evidence="1" type="ORF">LC0644_0948</name>
</gene>
<evidence type="ECO:0000313" key="1">
    <source>
        <dbReference type="EMBL" id="GAN36359.1"/>
    </source>
</evidence>
<dbReference type="AlphaFoldDB" id="A0A0C9PW95"/>
<reference evidence="2" key="1">
    <citation type="submission" date="2014-05" db="EMBL/GenBank/DDBJ databases">
        <title>Whole genome sequencing of Lactobacillus casei NRIC0644.</title>
        <authorList>
            <person name="Atarashi H."/>
            <person name="Yoshida Y."/>
            <person name="Fujimura S."/>
            <person name="Tanaka N."/>
            <person name="Shiwa Y."/>
            <person name="Yoshikawa H."/>
            <person name="Okada S."/>
            <person name="Nakagawa J."/>
        </authorList>
    </citation>
    <scope>NUCLEOTIDE SEQUENCE [LARGE SCALE GENOMIC DNA]</scope>
    <source>
        <strain evidence="2">NRIC0644</strain>
    </source>
</reference>
<dbReference type="EMBL" id="BAYM01000077">
    <property type="protein sequence ID" value="GAN36359.1"/>
    <property type="molecule type" value="Genomic_DNA"/>
</dbReference>
<organism evidence="1 2">
    <name type="scientific">Lacticaseibacillus paracasei NRIC 0644</name>
    <dbReference type="NCBI Taxonomy" id="1435038"/>
    <lineage>
        <taxon>Bacteria</taxon>
        <taxon>Bacillati</taxon>
        <taxon>Bacillota</taxon>
        <taxon>Bacilli</taxon>
        <taxon>Lactobacillales</taxon>
        <taxon>Lactobacillaceae</taxon>
        <taxon>Lacticaseibacillus</taxon>
    </lineage>
</organism>
<evidence type="ECO:0000313" key="2">
    <source>
        <dbReference type="Proteomes" id="UP000032552"/>
    </source>
</evidence>
<sequence length="66" mass="7840">MSDKGRCISTLIDIFQIDYPFYDASILQNPETVNKDFRKFYIFYVMLLELQNIPDGVRQSYDEHAL</sequence>
<name>A0A0C9PW95_LACPA</name>
<protein>
    <submittedName>
        <fullName evidence="1">Uncharacterized protein</fullName>
    </submittedName>
</protein>
<comment type="caution">
    <text evidence="1">The sequence shown here is derived from an EMBL/GenBank/DDBJ whole genome shotgun (WGS) entry which is preliminary data.</text>
</comment>
<proteinExistence type="predicted"/>
<accession>A0A0C9PW95</accession>
<dbReference type="Proteomes" id="UP000032552">
    <property type="component" value="Unassembled WGS sequence"/>
</dbReference>